<evidence type="ECO:0000313" key="13">
    <source>
        <dbReference type="Proteomes" id="UP000322234"/>
    </source>
</evidence>
<dbReference type="GO" id="GO:0016503">
    <property type="term" value="F:pheromone receptor activity"/>
    <property type="evidence" value="ECO:0007669"/>
    <property type="project" value="InterPro"/>
</dbReference>
<keyword evidence="9 11" id="KW-0675">Receptor</keyword>
<sequence>MKRPSPPSEPISARVTLNERLIPKTLFSPLPATGAHPSATVIDILSIPLQFVTGCLLQIYVPIEMDKDKPSSSFAVRNAFFCEVGIGISADTILLLLHVYTFLLEHRPEPTGSDD</sequence>
<keyword evidence="8" id="KW-0472">Membrane</keyword>
<keyword evidence="5" id="KW-0812">Transmembrane</keyword>
<evidence type="ECO:0000256" key="8">
    <source>
        <dbReference type="ARBA" id="ARBA00023136"/>
    </source>
</evidence>
<keyword evidence="13" id="KW-1185">Reference proteome</keyword>
<name>A0A6B0S430_9CETA</name>
<evidence type="ECO:0000256" key="10">
    <source>
        <dbReference type="ARBA" id="ARBA00023224"/>
    </source>
</evidence>
<accession>A0A6B0S430</accession>
<evidence type="ECO:0000256" key="9">
    <source>
        <dbReference type="ARBA" id="ARBA00023170"/>
    </source>
</evidence>
<dbReference type="EMBL" id="VBQZ03000143">
    <property type="protein sequence ID" value="MXQ95717.1"/>
    <property type="molecule type" value="Genomic_DNA"/>
</dbReference>
<comment type="caution">
    <text evidence="12">The sequence shown here is derived from an EMBL/GenBank/DDBJ whole genome shotgun (WGS) entry which is preliminary data.</text>
</comment>
<proteinExistence type="inferred from homology"/>
<evidence type="ECO:0000256" key="1">
    <source>
        <dbReference type="ARBA" id="ARBA00004651"/>
    </source>
</evidence>
<dbReference type="GO" id="GO:0019236">
    <property type="term" value="P:response to pheromone"/>
    <property type="evidence" value="ECO:0007669"/>
    <property type="project" value="UniProtKB-KW"/>
</dbReference>
<evidence type="ECO:0000256" key="4">
    <source>
        <dbReference type="ARBA" id="ARBA00022507"/>
    </source>
</evidence>
<dbReference type="AlphaFoldDB" id="A0A6B0S430"/>
<comment type="subcellular location">
    <subcellularLocation>
        <location evidence="1 11">Cell membrane</location>
        <topology evidence="1 11">Multi-pass membrane protein</topology>
    </subcellularLocation>
</comment>
<keyword evidence="4 11" id="KW-0589">Pheromone response</keyword>
<evidence type="ECO:0000256" key="5">
    <source>
        <dbReference type="ARBA" id="ARBA00022692"/>
    </source>
</evidence>
<evidence type="ECO:0000256" key="2">
    <source>
        <dbReference type="ARBA" id="ARBA00010663"/>
    </source>
</evidence>
<reference evidence="12" key="1">
    <citation type="submission" date="2019-10" db="EMBL/GenBank/DDBJ databases">
        <title>The sequence and de novo assembly of the wild yak genome.</title>
        <authorList>
            <person name="Liu Y."/>
        </authorList>
    </citation>
    <scope>NUCLEOTIDE SEQUENCE [LARGE SCALE GENOMIC DNA]</scope>
    <source>
        <strain evidence="12">WY2019</strain>
    </source>
</reference>
<keyword evidence="10 11" id="KW-0807">Transducer</keyword>
<dbReference type="GO" id="GO:0005886">
    <property type="term" value="C:plasma membrane"/>
    <property type="evidence" value="ECO:0007669"/>
    <property type="project" value="UniProtKB-SubCell"/>
</dbReference>
<keyword evidence="3 11" id="KW-1003">Cell membrane</keyword>
<evidence type="ECO:0000256" key="3">
    <source>
        <dbReference type="ARBA" id="ARBA00022475"/>
    </source>
</evidence>
<keyword evidence="7 11" id="KW-0297">G-protein coupled receptor</keyword>
<evidence type="ECO:0000313" key="12">
    <source>
        <dbReference type="EMBL" id="MXQ95717.1"/>
    </source>
</evidence>
<gene>
    <name evidence="12" type="ORF">E5288_WYG018297</name>
</gene>
<dbReference type="Pfam" id="PF03402">
    <property type="entry name" value="V1R"/>
    <property type="match status" value="1"/>
</dbReference>
<keyword evidence="6" id="KW-1133">Transmembrane helix</keyword>
<evidence type="ECO:0000256" key="11">
    <source>
        <dbReference type="RuleBase" id="RU364061"/>
    </source>
</evidence>
<protein>
    <recommendedName>
        <fullName evidence="11">Vomeronasal type-1 receptor</fullName>
    </recommendedName>
</protein>
<dbReference type="Proteomes" id="UP000322234">
    <property type="component" value="Unassembled WGS sequence"/>
</dbReference>
<organism evidence="12 13">
    <name type="scientific">Bos mutus</name>
    <name type="common">wild yak</name>
    <dbReference type="NCBI Taxonomy" id="72004"/>
    <lineage>
        <taxon>Eukaryota</taxon>
        <taxon>Metazoa</taxon>
        <taxon>Chordata</taxon>
        <taxon>Craniata</taxon>
        <taxon>Vertebrata</taxon>
        <taxon>Euteleostomi</taxon>
        <taxon>Mammalia</taxon>
        <taxon>Eutheria</taxon>
        <taxon>Laurasiatheria</taxon>
        <taxon>Artiodactyla</taxon>
        <taxon>Ruminantia</taxon>
        <taxon>Pecora</taxon>
        <taxon>Bovidae</taxon>
        <taxon>Bovinae</taxon>
        <taxon>Bos</taxon>
    </lineage>
</organism>
<dbReference type="InterPro" id="IPR004072">
    <property type="entry name" value="Vmron_rcpt_1"/>
</dbReference>
<evidence type="ECO:0000256" key="7">
    <source>
        <dbReference type="ARBA" id="ARBA00023040"/>
    </source>
</evidence>
<comment type="similarity">
    <text evidence="2 11">Belongs to the G-protein coupled receptor 1 family.</text>
</comment>
<evidence type="ECO:0000256" key="6">
    <source>
        <dbReference type="ARBA" id="ARBA00022989"/>
    </source>
</evidence>